<dbReference type="AlphaFoldDB" id="A0A6P0H2A1"/>
<organism evidence="3 5">
    <name type="scientific">Modestobacter muralis</name>
    <dbReference type="NCBI Taxonomy" id="1608614"/>
    <lineage>
        <taxon>Bacteria</taxon>
        <taxon>Bacillati</taxon>
        <taxon>Actinomycetota</taxon>
        <taxon>Actinomycetes</taxon>
        <taxon>Geodermatophilales</taxon>
        <taxon>Geodermatophilaceae</taxon>
        <taxon>Modestobacter</taxon>
    </lineage>
</organism>
<dbReference type="InterPro" id="IPR010982">
    <property type="entry name" value="Lambda_DNA-bd_dom_sf"/>
</dbReference>
<dbReference type="InterPro" id="IPR001387">
    <property type="entry name" value="Cro/C1-type_HTH"/>
</dbReference>
<evidence type="ECO:0000313" key="4">
    <source>
        <dbReference type="Proteomes" id="UP000468828"/>
    </source>
</evidence>
<sequence length="295" mass="32330">MSVHETPSVRERRLAAELRLLRTAAQLHGKDVAAALGWSPSKVSRIETGRSGVSGDDLERLVQLYAVPDQQAGLLRRLAPSARPRGWWDAYAETLSPGYANLIRMESGSRALRCYGALVPHALLQTPGFAREVILSTWARPSPTEVERRVQVCRRRQDVLDGDRHGGALQLSAVLDESVLRRCVVPGDPARDAAVRRGQLERLAEVAARPGVRVQVLPFSAGLPPVTAGSFSVLDSLATATADVVYLENKTRIFFLDAEAEVHRYTQAFDLISQMALDPAESLVMIRRELADLPA</sequence>
<evidence type="ECO:0000313" key="2">
    <source>
        <dbReference type="EMBL" id="NEK93081.1"/>
    </source>
</evidence>
<dbReference type="EMBL" id="JAAGWB010000008">
    <property type="protein sequence ID" value="NEN49848.1"/>
    <property type="molecule type" value="Genomic_DNA"/>
</dbReference>
<dbReference type="Proteomes" id="UP000471152">
    <property type="component" value="Unassembled WGS sequence"/>
</dbReference>
<evidence type="ECO:0000259" key="1">
    <source>
        <dbReference type="PROSITE" id="PS50943"/>
    </source>
</evidence>
<evidence type="ECO:0000313" key="5">
    <source>
        <dbReference type="Proteomes" id="UP000471152"/>
    </source>
</evidence>
<evidence type="ECO:0000313" key="3">
    <source>
        <dbReference type="EMBL" id="NEN49848.1"/>
    </source>
</evidence>
<dbReference type="InterPro" id="IPR043917">
    <property type="entry name" value="DUF5753"/>
</dbReference>
<dbReference type="EMBL" id="JAAGWH010000008">
    <property type="protein sequence ID" value="NEK93081.1"/>
    <property type="molecule type" value="Genomic_DNA"/>
</dbReference>
<proteinExistence type="predicted"/>
<reference evidence="2 4" key="1">
    <citation type="submission" date="2020-01" db="EMBL/GenBank/DDBJ databases">
        <title>the WGS Modestobacter muralis CPCC 204518.</title>
        <authorList>
            <person name="Jiang Z."/>
        </authorList>
    </citation>
    <scope>NUCLEOTIDE SEQUENCE [LARGE SCALE GENOMIC DNA]</scope>
    <source>
        <strain evidence="2 4">DSM 100205</strain>
    </source>
</reference>
<dbReference type="Pfam" id="PF13560">
    <property type="entry name" value="HTH_31"/>
    <property type="match status" value="1"/>
</dbReference>
<feature type="domain" description="HTH cro/C1-type" evidence="1">
    <location>
        <begin position="18"/>
        <end position="71"/>
    </location>
</feature>
<dbReference type="RefSeq" id="WP_163609548.1">
    <property type="nucleotide sequence ID" value="NZ_JAAGWB010000008.1"/>
</dbReference>
<keyword evidence="4" id="KW-1185">Reference proteome</keyword>
<dbReference type="Proteomes" id="UP000468828">
    <property type="component" value="Unassembled WGS sequence"/>
</dbReference>
<dbReference type="SMART" id="SM00530">
    <property type="entry name" value="HTH_XRE"/>
    <property type="match status" value="1"/>
</dbReference>
<comment type="caution">
    <text evidence="3">The sequence shown here is derived from an EMBL/GenBank/DDBJ whole genome shotgun (WGS) entry which is preliminary data.</text>
</comment>
<name>A0A6P0H2A1_9ACTN</name>
<accession>A0A6P0H2A1</accession>
<dbReference type="Pfam" id="PF19054">
    <property type="entry name" value="DUF5753"/>
    <property type="match status" value="1"/>
</dbReference>
<gene>
    <name evidence="3" type="ORF">G3R41_02670</name>
    <name evidence="2" type="ORF">GCU67_02670</name>
</gene>
<protein>
    <submittedName>
        <fullName evidence="3">Helix-turn-helix domain-containing protein</fullName>
    </submittedName>
</protein>
<dbReference type="PROSITE" id="PS50943">
    <property type="entry name" value="HTH_CROC1"/>
    <property type="match status" value="1"/>
</dbReference>
<dbReference type="Gene3D" id="1.10.260.40">
    <property type="entry name" value="lambda repressor-like DNA-binding domains"/>
    <property type="match status" value="1"/>
</dbReference>
<dbReference type="CDD" id="cd00093">
    <property type="entry name" value="HTH_XRE"/>
    <property type="match status" value="1"/>
</dbReference>
<dbReference type="SUPFAM" id="SSF47413">
    <property type="entry name" value="lambda repressor-like DNA-binding domains"/>
    <property type="match status" value="1"/>
</dbReference>
<dbReference type="GO" id="GO:0003677">
    <property type="term" value="F:DNA binding"/>
    <property type="evidence" value="ECO:0007669"/>
    <property type="project" value="InterPro"/>
</dbReference>
<reference evidence="3 5" key="2">
    <citation type="submission" date="2020-02" db="EMBL/GenBank/DDBJ databases">
        <title>The WGS of Modestobacter muralis DSM 100205.</title>
        <authorList>
            <person name="Jiang Z."/>
        </authorList>
    </citation>
    <scope>NUCLEOTIDE SEQUENCE [LARGE SCALE GENOMIC DNA]</scope>
    <source>
        <strain evidence="3 5">DSM 100205</strain>
    </source>
</reference>